<dbReference type="PANTHER" id="PTHR43798:SF33">
    <property type="entry name" value="HYDROLASE, PUTATIVE (AFU_ORTHOLOGUE AFUA_2G14860)-RELATED"/>
    <property type="match status" value="1"/>
</dbReference>
<organism evidence="2 3">
    <name type="scientific">Streptomyces umbrinus</name>
    <dbReference type="NCBI Taxonomy" id="67370"/>
    <lineage>
        <taxon>Bacteria</taxon>
        <taxon>Bacillati</taxon>
        <taxon>Actinomycetota</taxon>
        <taxon>Actinomycetes</taxon>
        <taxon>Kitasatosporales</taxon>
        <taxon>Streptomycetaceae</taxon>
        <taxon>Streptomyces</taxon>
        <taxon>Streptomyces phaeochromogenes group</taxon>
    </lineage>
</organism>
<dbReference type="EMBL" id="JAUSZI010000002">
    <property type="protein sequence ID" value="MDQ1025233.1"/>
    <property type="molecule type" value="Genomic_DNA"/>
</dbReference>
<comment type="caution">
    <text evidence="2">The sequence shown here is derived from an EMBL/GenBank/DDBJ whole genome shotgun (WGS) entry which is preliminary data.</text>
</comment>
<feature type="domain" description="AB hydrolase-1" evidence="1">
    <location>
        <begin position="22"/>
        <end position="248"/>
    </location>
</feature>
<dbReference type="PANTHER" id="PTHR43798">
    <property type="entry name" value="MONOACYLGLYCEROL LIPASE"/>
    <property type="match status" value="1"/>
</dbReference>
<evidence type="ECO:0000313" key="2">
    <source>
        <dbReference type="EMBL" id="MDQ1025233.1"/>
    </source>
</evidence>
<dbReference type="PRINTS" id="PR00412">
    <property type="entry name" value="EPOXHYDRLASE"/>
</dbReference>
<evidence type="ECO:0000313" key="3">
    <source>
        <dbReference type="Proteomes" id="UP001230328"/>
    </source>
</evidence>
<proteinExistence type="predicted"/>
<reference evidence="2 3" key="1">
    <citation type="submission" date="2023-07" db="EMBL/GenBank/DDBJ databases">
        <title>Comparative genomics of wheat-associated soil bacteria to identify genetic determinants of phenazine resistance.</title>
        <authorList>
            <person name="Mouncey N."/>
        </authorList>
    </citation>
    <scope>NUCLEOTIDE SEQUENCE [LARGE SCALE GENOMIC DNA]</scope>
    <source>
        <strain evidence="2 3">V2I4</strain>
    </source>
</reference>
<keyword evidence="3" id="KW-1185">Reference proteome</keyword>
<dbReference type="Pfam" id="PF12697">
    <property type="entry name" value="Abhydrolase_6"/>
    <property type="match status" value="1"/>
</dbReference>
<gene>
    <name evidence="2" type="ORF">QF035_002815</name>
</gene>
<accession>A0ABU0SNU7</accession>
<protein>
    <submittedName>
        <fullName evidence="2">Pimeloyl-ACP methyl ester carboxylesterase</fullName>
    </submittedName>
</protein>
<dbReference type="PRINTS" id="PR00111">
    <property type="entry name" value="ABHYDROLASE"/>
</dbReference>
<name>A0ABU0SNU7_9ACTN</name>
<dbReference type="Gene3D" id="3.40.50.1820">
    <property type="entry name" value="alpha/beta hydrolase"/>
    <property type="match status" value="1"/>
</dbReference>
<dbReference type="RefSeq" id="WP_307520563.1">
    <property type="nucleotide sequence ID" value="NZ_JAUSZI010000002.1"/>
</dbReference>
<dbReference type="SUPFAM" id="SSF53474">
    <property type="entry name" value="alpha/beta-Hydrolases"/>
    <property type="match status" value="1"/>
</dbReference>
<sequence>MTSTSPPVALHHTDHPGTGPALLLVHGWGGDGDDWAPTLPYWRHRVIVPDLRGHGRSPKPPTGYSPRDFAADLADLLGRLDPGPVIAVGHSMGAQAVTALAVEHPDLVRALVVVDPAYGADESEALRIPREQEELRRAGAEWAARFVDSAFRPGVHDQLRDRQRKLMAAMDPEVLAQCRDGMYLAPDAFGLRPATRAYLARRDCPVLGVYATPAAANFERGTLAPPGSRVVVFEDCGHYLHEERPRQLTSLVQEWSTPLAP</sequence>
<dbReference type="InterPro" id="IPR029058">
    <property type="entry name" value="AB_hydrolase_fold"/>
</dbReference>
<dbReference type="Proteomes" id="UP001230328">
    <property type="component" value="Unassembled WGS sequence"/>
</dbReference>
<dbReference type="InterPro" id="IPR000073">
    <property type="entry name" value="AB_hydrolase_1"/>
</dbReference>
<dbReference type="InterPro" id="IPR000639">
    <property type="entry name" value="Epox_hydrolase-like"/>
</dbReference>
<dbReference type="InterPro" id="IPR050266">
    <property type="entry name" value="AB_hydrolase_sf"/>
</dbReference>
<evidence type="ECO:0000259" key="1">
    <source>
        <dbReference type="Pfam" id="PF12697"/>
    </source>
</evidence>